<keyword evidence="11" id="KW-0325">Glycoprotein</keyword>
<dbReference type="SUPFAM" id="SSF103506">
    <property type="entry name" value="Mitochondrial carrier"/>
    <property type="match status" value="1"/>
</dbReference>
<dbReference type="GO" id="GO:0016020">
    <property type="term" value="C:membrane"/>
    <property type="evidence" value="ECO:0007669"/>
    <property type="project" value="UniProtKB-SubCell"/>
</dbReference>
<dbReference type="InterPro" id="IPR008928">
    <property type="entry name" value="6-hairpin_glycosidase_sf"/>
</dbReference>
<keyword evidence="6 16" id="KW-0732">Signal</keyword>
<evidence type="ECO:0000256" key="16">
    <source>
        <dbReference type="SAM" id="SignalP"/>
    </source>
</evidence>
<feature type="chain" id="PRO_5042832446" description="alpha,alpha-trehalase" evidence="16">
    <location>
        <begin position="19"/>
        <end position="1305"/>
    </location>
</feature>
<feature type="domain" description="Glycoside hydrolase family 65 N-terminal" evidence="19">
    <location>
        <begin position="73"/>
        <end position="338"/>
    </location>
</feature>
<feature type="repeat" description="Solcar" evidence="15">
    <location>
        <begin position="1209"/>
        <end position="1294"/>
    </location>
</feature>
<dbReference type="FunFam" id="2.70.98.40:FF:000004">
    <property type="entry name" value="Alpha,alpha-trehalose glucohydrolase TreA/Ath1"/>
    <property type="match status" value="1"/>
</dbReference>
<dbReference type="Proteomes" id="UP001165205">
    <property type="component" value="Unassembled WGS sequence"/>
</dbReference>
<dbReference type="Pfam" id="PF03633">
    <property type="entry name" value="Glyco_hydro_65C"/>
    <property type="match status" value="1"/>
</dbReference>
<dbReference type="SUPFAM" id="SSF74650">
    <property type="entry name" value="Galactose mutarotase-like"/>
    <property type="match status" value="1"/>
</dbReference>
<dbReference type="EMBL" id="BSYA01000015">
    <property type="protein sequence ID" value="GMG24964.1"/>
    <property type="molecule type" value="Genomic_DNA"/>
</dbReference>
<dbReference type="Pfam" id="PF03636">
    <property type="entry name" value="Glyco_hydro_65N"/>
    <property type="match status" value="1"/>
</dbReference>
<keyword evidence="7" id="KW-0496">Mitochondrion</keyword>
<dbReference type="PANTHER" id="PTHR11051">
    <property type="entry name" value="GLYCOSYL HYDROLASE-RELATED"/>
    <property type="match status" value="1"/>
</dbReference>
<evidence type="ECO:0000256" key="1">
    <source>
        <dbReference type="ARBA" id="ARBA00001576"/>
    </source>
</evidence>
<evidence type="ECO:0000256" key="3">
    <source>
        <dbReference type="ARBA" id="ARBA00006768"/>
    </source>
</evidence>
<dbReference type="Gene3D" id="1.50.10.10">
    <property type="match status" value="1"/>
</dbReference>
<keyword evidence="12" id="KW-0326">Glycosidase</keyword>
<evidence type="ECO:0000256" key="11">
    <source>
        <dbReference type="ARBA" id="ARBA00023180"/>
    </source>
</evidence>
<evidence type="ECO:0000256" key="8">
    <source>
        <dbReference type="ARBA" id="ARBA00022801"/>
    </source>
</evidence>
<dbReference type="InterPro" id="IPR005194">
    <property type="entry name" value="Glyco_hydro_65_C"/>
</dbReference>
<keyword evidence="10 15" id="KW-0472">Membrane</keyword>
<gene>
    <name evidence="20" type="ORF">Aory04_000210100</name>
</gene>
<evidence type="ECO:0000259" key="17">
    <source>
        <dbReference type="Pfam" id="PF03632"/>
    </source>
</evidence>
<dbReference type="GO" id="GO:0009277">
    <property type="term" value="C:fungal-type cell wall"/>
    <property type="evidence" value="ECO:0007669"/>
    <property type="project" value="TreeGrafter"/>
</dbReference>
<dbReference type="SUPFAM" id="SSF48208">
    <property type="entry name" value="Six-hairpin glycosidases"/>
    <property type="match status" value="1"/>
</dbReference>
<dbReference type="GO" id="GO:0004555">
    <property type="term" value="F:alpha,alpha-trehalase activity"/>
    <property type="evidence" value="ECO:0007669"/>
    <property type="project" value="UniProtKB-EC"/>
</dbReference>
<protein>
    <recommendedName>
        <fullName evidence="4">alpha,alpha-trehalase</fullName>
        <ecNumber evidence="4">3.2.1.28</ecNumber>
    </recommendedName>
    <alternativeName>
        <fullName evidence="13">Alpha,alpha-trehalase</fullName>
    </alternativeName>
    <alternativeName>
        <fullName evidence="14">Alpha,alpha-trehalose glucohydrolase</fullName>
    </alternativeName>
</protein>
<dbReference type="PANTHER" id="PTHR11051:SF8">
    <property type="entry name" value="PROTEIN-GLUCOSYLGALACTOSYLHYDROXYLYSINE GLUCOSIDASE"/>
    <property type="match status" value="1"/>
</dbReference>
<keyword evidence="9" id="KW-1133">Transmembrane helix</keyword>
<keyword evidence="7" id="KW-0999">Mitochondrion inner membrane</keyword>
<dbReference type="Pfam" id="PF03632">
    <property type="entry name" value="Glyco_hydro_65m"/>
    <property type="match status" value="1"/>
</dbReference>
<comment type="similarity">
    <text evidence="3">Belongs to the glycosyl hydrolase 65 family.</text>
</comment>
<feature type="domain" description="Glycoside hydrolase family 65 central catalytic" evidence="17">
    <location>
        <begin position="433"/>
        <end position="584"/>
    </location>
</feature>
<dbReference type="InterPro" id="IPR037018">
    <property type="entry name" value="GH65_N"/>
</dbReference>
<evidence type="ECO:0000259" key="19">
    <source>
        <dbReference type="Pfam" id="PF03636"/>
    </source>
</evidence>
<dbReference type="Gene3D" id="1.50.40.10">
    <property type="entry name" value="Mitochondrial carrier domain"/>
    <property type="match status" value="2"/>
</dbReference>
<evidence type="ECO:0000313" key="20">
    <source>
        <dbReference type="EMBL" id="GMG24964.1"/>
    </source>
</evidence>
<name>A0AAN5BST9_ASPOZ</name>
<dbReference type="EC" id="3.2.1.28" evidence="4"/>
<evidence type="ECO:0000256" key="7">
    <source>
        <dbReference type="ARBA" id="ARBA00022792"/>
    </source>
</evidence>
<dbReference type="Pfam" id="PF00153">
    <property type="entry name" value="Mito_carr"/>
    <property type="match status" value="2"/>
</dbReference>
<dbReference type="InterPro" id="IPR005195">
    <property type="entry name" value="Glyco_hydro_65_M"/>
</dbReference>
<dbReference type="GO" id="GO:0005993">
    <property type="term" value="P:trehalose catabolic process"/>
    <property type="evidence" value="ECO:0007669"/>
    <property type="project" value="TreeGrafter"/>
</dbReference>
<dbReference type="Gene3D" id="2.70.98.40">
    <property type="entry name" value="Glycoside hydrolase, family 65, N-terminal domain"/>
    <property type="match status" value="1"/>
</dbReference>
<dbReference type="PROSITE" id="PS50920">
    <property type="entry name" value="SOLCAR"/>
    <property type="match status" value="2"/>
</dbReference>
<comment type="caution">
    <text evidence="20">The sequence shown here is derived from an EMBL/GenBank/DDBJ whole genome shotgun (WGS) entry which is preliminary data.</text>
</comment>
<comment type="subcellular location">
    <subcellularLocation>
        <location evidence="2">Membrane</location>
        <topology evidence="2">Multi-pass membrane protein</topology>
    </subcellularLocation>
</comment>
<dbReference type="InterPro" id="IPR023395">
    <property type="entry name" value="MCP_dom_sf"/>
</dbReference>
<evidence type="ECO:0000256" key="9">
    <source>
        <dbReference type="ARBA" id="ARBA00022989"/>
    </source>
</evidence>
<keyword evidence="8" id="KW-0378">Hydrolase</keyword>
<evidence type="ECO:0000256" key="15">
    <source>
        <dbReference type="PROSITE-ProRule" id="PRU00282"/>
    </source>
</evidence>
<evidence type="ECO:0000256" key="5">
    <source>
        <dbReference type="ARBA" id="ARBA00022692"/>
    </source>
</evidence>
<organism evidence="20 21">
    <name type="scientific">Aspergillus oryzae</name>
    <name type="common">Yellow koji mold</name>
    <dbReference type="NCBI Taxonomy" id="5062"/>
    <lineage>
        <taxon>Eukaryota</taxon>
        <taxon>Fungi</taxon>
        <taxon>Dikarya</taxon>
        <taxon>Ascomycota</taxon>
        <taxon>Pezizomycotina</taxon>
        <taxon>Eurotiomycetes</taxon>
        <taxon>Eurotiomycetidae</taxon>
        <taxon>Eurotiales</taxon>
        <taxon>Aspergillaceae</taxon>
        <taxon>Aspergillus</taxon>
        <taxon>Aspergillus subgen. Circumdati</taxon>
    </lineage>
</organism>
<accession>A0AAN5BST9</accession>
<evidence type="ECO:0000313" key="21">
    <source>
        <dbReference type="Proteomes" id="UP001165205"/>
    </source>
</evidence>
<dbReference type="FunFam" id="1.50.10.10:FF:000032">
    <property type="entry name" value="Vacuolar acid trehalase"/>
    <property type="match status" value="1"/>
</dbReference>
<evidence type="ECO:0000256" key="2">
    <source>
        <dbReference type="ARBA" id="ARBA00004141"/>
    </source>
</evidence>
<evidence type="ECO:0000259" key="18">
    <source>
        <dbReference type="Pfam" id="PF03633"/>
    </source>
</evidence>
<evidence type="ECO:0000256" key="4">
    <source>
        <dbReference type="ARBA" id="ARBA00012757"/>
    </source>
</evidence>
<evidence type="ECO:0000256" key="10">
    <source>
        <dbReference type="ARBA" id="ARBA00023136"/>
    </source>
</evidence>
<proteinExistence type="inferred from homology"/>
<keyword evidence="5 15" id="KW-0812">Transmembrane</keyword>
<feature type="repeat" description="Solcar" evidence="15">
    <location>
        <begin position="1031"/>
        <end position="1126"/>
    </location>
</feature>
<evidence type="ECO:0000256" key="12">
    <source>
        <dbReference type="ARBA" id="ARBA00023295"/>
    </source>
</evidence>
<comment type="catalytic activity">
    <reaction evidence="1">
        <text>alpha,alpha-trehalose + H2O = alpha-D-glucose + beta-D-glucose</text>
        <dbReference type="Rhea" id="RHEA:32675"/>
        <dbReference type="ChEBI" id="CHEBI:15377"/>
        <dbReference type="ChEBI" id="CHEBI:15903"/>
        <dbReference type="ChEBI" id="CHEBI:16551"/>
        <dbReference type="ChEBI" id="CHEBI:17925"/>
        <dbReference type="EC" id="3.2.1.28"/>
    </reaction>
</comment>
<sequence>MKLRNLAPWALLLTAVHGLPSQGTQNKHNPRVAKILKRHEGSSQKAKDSNNVYETKFDGVTWDEENWLLKTTTLDQGHYQSRGSVANGYLGINVASVGPFFELDEEVDGDVINGWPLYSRRQSFATIAGFFDSQPTTNGTNFPWLSQYGWDTAISGVPHWSGLILDLGDDVYLDSTVDDSTITDFQSTYDFKAGVLSWSYTWSPADKGSFEITYRLFANKLNITQAVVDMEIIPSVDANATVANVIDGYSAVRTDFVESGQDDGALFSAVRPWGISNVTAYIYTNLTGSANVDLSSRTLVTGKPYVNTNESSVAQTVNVKFTAKEPVRITKFVGGASTDAFADPKQTAKEAASAALAAGYKNSLESHASEWANIMHENSVDRFTDPTTGKLPEDQHVIDSAVIAVTNIYYLLQNTVSQNAIAAVSNATVNETSFSVGGLTSDSYGGQVFWDADVWMQPGLVASHPEAAQGVTNYRVAKYQQAKENVKTAFTSSKNQTRFDPSAAIYPWTSGRAGNCTATGACFDYQYHLNGDIGLSMIYQWVASGDTEYFQEKHFPIYDSVATLYSNLVERNGSSWTLTNMTDPVGGFTMPLIAQTLENANTFRQQFNLEPNDTWTEISENVLLLRQNNVTLEYTSMNGTAVVKQADVVLVTYPLAYESNYTAEMALSDLDYYANKQSADGPAMTWAIFSIVASDVSPSGCSAWTYHQYSYDPYTRGPFFQLSEQMLDNASINGGTHPAYPFLTGHGGANQVVLFGYLGLRLLPEEGIYITPNLPPQIPYVKYRTFYWRGWPIAAESNYTHTTIRRDTKTAPLSTADERFRNATIPVHVGSDEAETHTLQPTGSPLIIENRQIGTIPTMQGNQIQCQPITSPDEYKAGQFPISANDGATSTKWQPASSNLSSITVTLSDTQLANAVSGFHFDWASAPPVNASVIFHEEVIDNPASVFAFGTQDQAQDEGDEKYRVVLTLTGIEPSTIYTAEEENQVRIPVGNTTTTQLKETVKASKYATLLIAGNQALSGEQEDAGATVAEWVILSQEGGQSQSAATAQRRGMNVRDRALLERLRSVKTRIQLDPVTYNRGLIGGFRQVIQNEGAGALLTGAGPTFAGYFLQGALKFGGYEFFKQQSINTIGYENARNNRIAVYCVSSAFAEFFADIALCPLEATRSVSGLMTHVDRVPYTMSKFVVYEKVAEFAYANFFDKEKTSDGMQTAINLGSGLIAGFAAAIVSQPADTMLSKINKTKGLPGEGTTSRLIKIAKELGFRGSFSGIGARLVMVGALTAGQFAIYGKYRMILITWRGLMGHV</sequence>
<evidence type="ECO:0000256" key="6">
    <source>
        <dbReference type="ARBA" id="ARBA00022729"/>
    </source>
</evidence>
<dbReference type="GO" id="GO:0030246">
    <property type="term" value="F:carbohydrate binding"/>
    <property type="evidence" value="ECO:0007669"/>
    <property type="project" value="InterPro"/>
</dbReference>
<dbReference type="InterPro" id="IPR018108">
    <property type="entry name" value="MCP_transmembrane"/>
</dbReference>
<feature type="signal peptide" evidence="16">
    <location>
        <begin position="1"/>
        <end position="18"/>
    </location>
</feature>
<evidence type="ECO:0000256" key="13">
    <source>
        <dbReference type="ARBA" id="ARBA00030473"/>
    </source>
</evidence>
<evidence type="ECO:0000256" key="14">
    <source>
        <dbReference type="ARBA" id="ARBA00031637"/>
    </source>
</evidence>
<reference evidence="20" key="1">
    <citation type="submission" date="2023-04" db="EMBL/GenBank/DDBJ databases">
        <title>Aspergillus oryzae NBRC 4228.</title>
        <authorList>
            <person name="Ichikawa N."/>
            <person name="Sato H."/>
            <person name="Tonouchi N."/>
        </authorList>
    </citation>
    <scope>NUCLEOTIDE SEQUENCE</scope>
    <source>
        <strain evidence="20">NBRC 4228</strain>
    </source>
</reference>
<dbReference type="InterPro" id="IPR012341">
    <property type="entry name" value="6hp_glycosidase-like_sf"/>
</dbReference>
<feature type="domain" description="Glycoside hydrolase family 65 C-terminal" evidence="18">
    <location>
        <begin position="765"/>
        <end position="814"/>
    </location>
</feature>
<dbReference type="InterPro" id="IPR005196">
    <property type="entry name" value="Glyco_hydro_65_N"/>
</dbReference>
<dbReference type="InterPro" id="IPR011013">
    <property type="entry name" value="Gal_mutarotase_sf_dom"/>
</dbReference>